<dbReference type="Proteomes" id="UP000596742">
    <property type="component" value="Unassembled WGS sequence"/>
</dbReference>
<dbReference type="SUPFAM" id="SSF56496">
    <property type="entry name" value="Fibrinogen C-terminal domain-like"/>
    <property type="match status" value="1"/>
</dbReference>
<organism evidence="3 4">
    <name type="scientific">Mytilus galloprovincialis</name>
    <name type="common">Mediterranean mussel</name>
    <dbReference type="NCBI Taxonomy" id="29158"/>
    <lineage>
        <taxon>Eukaryota</taxon>
        <taxon>Metazoa</taxon>
        <taxon>Spiralia</taxon>
        <taxon>Lophotrochozoa</taxon>
        <taxon>Mollusca</taxon>
        <taxon>Bivalvia</taxon>
        <taxon>Autobranchia</taxon>
        <taxon>Pteriomorphia</taxon>
        <taxon>Mytilida</taxon>
        <taxon>Mytiloidea</taxon>
        <taxon>Mytilidae</taxon>
        <taxon>Mytilinae</taxon>
        <taxon>Mytilus</taxon>
    </lineage>
</organism>
<keyword evidence="4" id="KW-1185">Reference proteome</keyword>
<accession>A0A8B6H547</accession>
<dbReference type="PROSITE" id="PS51406">
    <property type="entry name" value="FIBRINOGEN_C_2"/>
    <property type="match status" value="1"/>
</dbReference>
<feature type="domain" description="Fibrinogen C-terminal" evidence="2">
    <location>
        <begin position="1"/>
        <end position="54"/>
    </location>
</feature>
<dbReference type="AlphaFoldDB" id="A0A8B6H547"/>
<sequence length="54" mass="6080">MAIQNGMKFSTIDQDNDQDGGADCARPNGAWWHNHCGASCLNRIFISKLRWNTL</sequence>
<feature type="region of interest" description="Disordered" evidence="1">
    <location>
        <begin position="1"/>
        <end position="20"/>
    </location>
</feature>
<dbReference type="InterPro" id="IPR036056">
    <property type="entry name" value="Fibrinogen-like_C"/>
</dbReference>
<dbReference type="InterPro" id="IPR002181">
    <property type="entry name" value="Fibrinogen_a/b/g_C_dom"/>
</dbReference>
<dbReference type="Pfam" id="PF00147">
    <property type="entry name" value="Fibrinogen_C"/>
    <property type="match status" value="1"/>
</dbReference>
<comment type="caution">
    <text evidence="3">The sequence shown here is derived from an EMBL/GenBank/DDBJ whole genome shotgun (WGS) entry which is preliminary data.</text>
</comment>
<gene>
    <name evidence="3" type="ORF">MGAL_10B033199</name>
</gene>
<dbReference type="OrthoDB" id="6108112at2759"/>
<evidence type="ECO:0000259" key="2">
    <source>
        <dbReference type="PROSITE" id="PS51406"/>
    </source>
</evidence>
<evidence type="ECO:0000313" key="3">
    <source>
        <dbReference type="EMBL" id="VDI73470.1"/>
    </source>
</evidence>
<evidence type="ECO:0000256" key="1">
    <source>
        <dbReference type="SAM" id="MobiDB-lite"/>
    </source>
</evidence>
<reference evidence="3" key="1">
    <citation type="submission" date="2018-11" db="EMBL/GenBank/DDBJ databases">
        <authorList>
            <person name="Alioto T."/>
            <person name="Alioto T."/>
        </authorList>
    </citation>
    <scope>NUCLEOTIDE SEQUENCE</scope>
</reference>
<proteinExistence type="predicted"/>
<dbReference type="Gene3D" id="4.10.530.10">
    <property type="entry name" value="Gamma-fibrinogen Carboxyl Terminal Fragment, domain 2"/>
    <property type="match status" value="1"/>
</dbReference>
<evidence type="ECO:0000313" key="4">
    <source>
        <dbReference type="Proteomes" id="UP000596742"/>
    </source>
</evidence>
<name>A0A8B6H547_MYTGA</name>
<dbReference type="EMBL" id="UYJE01009439">
    <property type="protein sequence ID" value="VDI73470.1"/>
    <property type="molecule type" value="Genomic_DNA"/>
</dbReference>
<protein>
    <recommendedName>
        <fullName evidence="2">Fibrinogen C-terminal domain-containing protein</fullName>
    </recommendedName>
</protein>